<name>A0AAD2DA12_EUPCR</name>
<dbReference type="InterPro" id="IPR002110">
    <property type="entry name" value="Ankyrin_rpt"/>
</dbReference>
<dbReference type="PANTHER" id="PTHR24171">
    <property type="entry name" value="ANKYRIN REPEAT DOMAIN-CONTAINING PROTEIN 39-RELATED"/>
    <property type="match status" value="1"/>
</dbReference>
<dbReference type="SUPFAM" id="SSF48403">
    <property type="entry name" value="Ankyrin repeat"/>
    <property type="match status" value="1"/>
</dbReference>
<evidence type="ECO:0000256" key="3">
    <source>
        <dbReference type="PROSITE-ProRule" id="PRU00023"/>
    </source>
</evidence>
<dbReference type="PANTHER" id="PTHR24171:SF8">
    <property type="entry name" value="BRCA1-ASSOCIATED RING DOMAIN PROTEIN 1"/>
    <property type="match status" value="1"/>
</dbReference>
<dbReference type="EMBL" id="CAMPGE010029233">
    <property type="protein sequence ID" value="CAI2386704.1"/>
    <property type="molecule type" value="Genomic_DNA"/>
</dbReference>
<dbReference type="PROSITE" id="PS50088">
    <property type="entry name" value="ANK_REPEAT"/>
    <property type="match status" value="2"/>
</dbReference>
<reference evidence="4" key="1">
    <citation type="submission" date="2023-07" db="EMBL/GenBank/DDBJ databases">
        <authorList>
            <consortium name="AG Swart"/>
            <person name="Singh M."/>
            <person name="Singh A."/>
            <person name="Seah K."/>
            <person name="Emmerich C."/>
        </authorList>
    </citation>
    <scope>NUCLEOTIDE SEQUENCE</scope>
    <source>
        <strain evidence="4">DP1</strain>
    </source>
</reference>
<gene>
    <name evidence="4" type="ORF">ECRASSUSDP1_LOCUS28328</name>
</gene>
<dbReference type="GO" id="GO:0085020">
    <property type="term" value="P:protein K6-linked ubiquitination"/>
    <property type="evidence" value="ECO:0007669"/>
    <property type="project" value="TreeGrafter"/>
</dbReference>
<dbReference type="Pfam" id="PF12796">
    <property type="entry name" value="Ank_2"/>
    <property type="match status" value="1"/>
</dbReference>
<dbReference type="AlphaFoldDB" id="A0AAD2DA12"/>
<evidence type="ECO:0000256" key="1">
    <source>
        <dbReference type="ARBA" id="ARBA00022737"/>
    </source>
</evidence>
<organism evidence="4 5">
    <name type="scientific">Euplotes crassus</name>
    <dbReference type="NCBI Taxonomy" id="5936"/>
    <lineage>
        <taxon>Eukaryota</taxon>
        <taxon>Sar</taxon>
        <taxon>Alveolata</taxon>
        <taxon>Ciliophora</taxon>
        <taxon>Intramacronucleata</taxon>
        <taxon>Spirotrichea</taxon>
        <taxon>Hypotrichia</taxon>
        <taxon>Euplotida</taxon>
        <taxon>Euplotidae</taxon>
        <taxon>Moneuplotes</taxon>
    </lineage>
</organism>
<evidence type="ECO:0000313" key="5">
    <source>
        <dbReference type="Proteomes" id="UP001295684"/>
    </source>
</evidence>
<evidence type="ECO:0000313" key="4">
    <source>
        <dbReference type="EMBL" id="CAI2386704.1"/>
    </source>
</evidence>
<dbReference type="SMART" id="SM00248">
    <property type="entry name" value="ANK"/>
    <property type="match status" value="3"/>
</dbReference>
<dbReference type="Proteomes" id="UP001295684">
    <property type="component" value="Unassembled WGS sequence"/>
</dbReference>
<feature type="repeat" description="ANK" evidence="3">
    <location>
        <begin position="517"/>
        <end position="549"/>
    </location>
</feature>
<proteinExistence type="predicted"/>
<feature type="repeat" description="ANK" evidence="3">
    <location>
        <begin position="484"/>
        <end position="516"/>
    </location>
</feature>
<keyword evidence="5" id="KW-1185">Reference proteome</keyword>
<evidence type="ECO:0000256" key="2">
    <source>
        <dbReference type="ARBA" id="ARBA00023043"/>
    </source>
</evidence>
<dbReference type="Gene3D" id="1.25.40.20">
    <property type="entry name" value="Ankyrin repeat-containing domain"/>
    <property type="match status" value="1"/>
</dbReference>
<protein>
    <submittedName>
        <fullName evidence="4">Uncharacterized protein</fullName>
    </submittedName>
</protein>
<keyword evidence="2 3" id="KW-0040">ANK repeat</keyword>
<accession>A0AAD2DA12</accession>
<sequence length="609" mass="70624">MYKSKSGSTVDLKNSRKIILPLNNSEKRISAAVRRSTDIHSISNPWVKEVLKRKNQKHQEFSKTRSSGWINLKINKTTGSSPFHRTIISPTSLSTYKIPQIPNFPQNLKSITSFPTHNRASSDQHLQLPLKIHYTSKFTKQESLLQKKLQIQHNIKTKKPTPKPLLAGLNLDTTSTMKRSKNFLAHNYNYSKYKKALTQRKLKVTGLGKIEEAKSRKRSKPKAKNMIPTLQAIQNSIKRTETVTNKNKDIDKLLEGFKKDVLIKDIRSQIQQKKQHHDSSFSDTISDDQEYIINYPENNGNASHSEIFSDIMNSLERFAITESKIGGVGRKFKSVDKRKLRKDKHKLKLPEFKHGHMKSLGQDLYEILDDHSKYKEEAERFESEMHSRIEEDEKKNEERINEERAKQYKRKKALLVNAIIEAASNLKRMKVTPKEIMDGIIFPFEAYSRPGSRMMIRAVKEGNLEMMKKLVAKDRYLMYIHCNVKQTPLHWAAKRNHPEILEYLLQKGAFVNICDIGKRTPLFLAAKYGHVKCVKILLAYNANPTMKTFRNMTPYNVSQSFRIKSYIQKAHQLKILLNFIPTKSRAKVWQEQGVKILNELVNESEDDKL</sequence>
<dbReference type="GO" id="GO:0004842">
    <property type="term" value="F:ubiquitin-protein transferase activity"/>
    <property type="evidence" value="ECO:0007669"/>
    <property type="project" value="TreeGrafter"/>
</dbReference>
<dbReference type="InterPro" id="IPR036770">
    <property type="entry name" value="Ankyrin_rpt-contain_sf"/>
</dbReference>
<keyword evidence="1" id="KW-0677">Repeat</keyword>
<comment type="caution">
    <text evidence="4">The sequence shown here is derived from an EMBL/GenBank/DDBJ whole genome shotgun (WGS) entry which is preliminary data.</text>
</comment>
<dbReference type="PROSITE" id="PS50297">
    <property type="entry name" value="ANK_REP_REGION"/>
    <property type="match status" value="2"/>
</dbReference>